<dbReference type="STRING" id="859194.MHF_1394"/>
<reference evidence="1 2" key="1">
    <citation type="journal article" date="2011" name="J. Bacteriol.">
        <title>Complete genome sequences of two hemotropic Mycoplasmas, Mycoplasma haemofelis strain Ohio2 and Mycoplasma suis strain Illinois.</title>
        <authorList>
            <person name="Messick J.B."/>
            <person name="Santos A.P."/>
            <person name="Guimaraes A.M."/>
        </authorList>
    </citation>
    <scope>NUCLEOTIDE SEQUENCE [LARGE SCALE GENOMIC DNA]</scope>
    <source>
        <strain evidence="1 2">Ohio2</strain>
    </source>
</reference>
<dbReference type="EMBL" id="CP002808">
    <property type="protein sequence ID" value="AEG73630.1"/>
    <property type="molecule type" value="Genomic_DNA"/>
</dbReference>
<accession>F6FGJ2</accession>
<evidence type="ECO:0000313" key="1">
    <source>
        <dbReference type="EMBL" id="AEG73630.1"/>
    </source>
</evidence>
<protein>
    <submittedName>
        <fullName evidence="1">Uncharacterized protein</fullName>
    </submittedName>
</protein>
<gene>
    <name evidence="1" type="ordered locus">MHF_1394</name>
</gene>
<proteinExistence type="predicted"/>
<dbReference type="Proteomes" id="UP000007952">
    <property type="component" value="Chromosome"/>
</dbReference>
<sequence>MSIAKGAMALGGVGSVAGGGFLAHSLMSQNNQKSALVRKLESDKFTLLNFDTARTEAPDSSWKKILTSYSNLTKTKSELKIGDLVLTENDQEGINKLKNACSSILKVEEASSDFTNNYKLASKWCVEPISVEALLSKRGSTYLDTSDSADKTKWTEVAKRYEVDKKASKNTLMSDVTWADVTSENYDTNIGHLKTACNTRKSKNSHEDAFEKSLEEAQSWCVNHK</sequence>
<reference key="2">
    <citation type="submission" date="2011-05" db="EMBL/GenBank/DDBJ databases">
        <title>The Genome of Mycoplasma haemofelis Strain Ohio2, a pathogenic hemoplasma of the cat.</title>
        <authorList>
            <person name="Santos A.P."/>
            <person name="Guimaraes A.M.S."/>
            <person name="SanMiguel P.J."/>
            <person name="Martin S.W."/>
            <person name="Messick J.B."/>
        </authorList>
    </citation>
    <scope>NUCLEOTIDE SEQUENCE</scope>
    <source>
        <strain>Ohio2</strain>
    </source>
</reference>
<organism evidence="1 2">
    <name type="scientific">Mycoplasma haemofelis (strain Ohio2)</name>
    <dbReference type="NCBI Taxonomy" id="859194"/>
    <lineage>
        <taxon>Bacteria</taxon>
        <taxon>Bacillati</taxon>
        <taxon>Mycoplasmatota</taxon>
        <taxon>Mollicutes</taxon>
        <taxon>Mycoplasmataceae</taxon>
        <taxon>Mycoplasma</taxon>
    </lineage>
</organism>
<dbReference type="BioCyc" id="MHAE859194:G1GR7-1390-MONOMER"/>
<dbReference type="KEGG" id="mhf:MHF_1394"/>
<evidence type="ECO:0000313" key="2">
    <source>
        <dbReference type="Proteomes" id="UP000007952"/>
    </source>
</evidence>
<name>F6FGJ2_MYCHI</name>
<dbReference type="AlphaFoldDB" id="F6FGJ2"/>
<dbReference type="HOGENOM" id="CLU_098620_3_0_14"/>